<dbReference type="Proteomes" id="UP000697107">
    <property type="component" value="Unassembled WGS sequence"/>
</dbReference>
<dbReference type="SMART" id="SM00558">
    <property type="entry name" value="JmjC"/>
    <property type="match status" value="1"/>
</dbReference>
<dbReference type="InterPro" id="IPR056520">
    <property type="entry name" value="ARM_KDM8_N"/>
</dbReference>
<dbReference type="InterPro" id="IPR015943">
    <property type="entry name" value="WD40/YVTN_repeat-like_dom_sf"/>
</dbReference>
<dbReference type="Pfam" id="PF23360">
    <property type="entry name" value="BBS7_GAE"/>
    <property type="match status" value="1"/>
</dbReference>
<dbReference type="Pfam" id="PF23361">
    <property type="entry name" value="BBS7_pf"/>
    <property type="match status" value="1"/>
</dbReference>
<dbReference type="EMBL" id="RCML01000205">
    <property type="protein sequence ID" value="KAG2985719.1"/>
    <property type="molecule type" value="Genomic_DNA"/>
</dbReference>
<reference evidence="3" key="1">
    <citation type="submission" date="2018-10" db="EMBL/GenBank/DDBJ databases">
        <title>Effector identification in a new, highly contiguous assembly of the strawberry crown rot pathogen Phytophthora cactorum.</title>
        <authorList>
            <person name="Armitage A.D."/>
            <person name="Nellist C.F."/>
            <person name="Bates H."/>
            <person name="Vickerstaff R.J."/>
            <person name="Harrison R.J."/>
        </authorList>
    </citation>
    <scope>NUCLEOTIDE SEQUENCE</scope>
    <source>
        <strain evidence="3">P415</strain>
    </source>
</reference>
<dbReference type="Pfam" id="PF24472">
    <property type="entry name" value="ARM_KDM8_N"/>
    <property type="match status" value="1"/>
</dbReference>
<evidence type="ECO:0000259" key="2">
    <source>
        <dbReference type="PROSITE" id="PS51184"/>
    </source>
</evidence>
<dbReference type="AlphaFoldDB" id="A0A8T1G444"/>
<gene>
    <name evidence="3" type="ORF">PC118_g8178</name>
</gene>
<feature type="compositionally biased region" description="Low complexity" evidence="1">
    <location>
        <begin position="678"/>
        <end position="694"/>
    </location>
</feature>
<accession>A0A8T1G444</accession>
<dbReference type="Pfam" id="PF13621">
    <property type="entry name" value="Cupin_8"/>
    <property type="match status" value="1"/>
</dbReference>
<dbReference type="VEuPathDB" id="FungiDB:PC110_g9228"/>
<dbReference type="PROSITE" id="PS51184">
    <property type="entry name" value="JMJC"/>
    <property type="match status" value="1"/>
</dbReference>
<evidence type="ECO:0000313" key="3">
    <source>
        <dbReference type="EMBL" id="KAG2985719.1"/>
    </source>
</evidence>
<feature type="region of interest" description="Disordered" evidence="1">
    <location>
        <begin position="678"/>
        <end position="697"/>
    </location>
</feature>
<dbReference type="InterPro" id="IPR056334">
    <property type="entry name" value="BBS7_GAE_dom"/>
</dbReference>
<name>A0A8T1G444_9STRA</name>
<dbReference type="InterPro" id="IPR056332">
    <property type="entry name" value="Beta-prop_BBS7"/>
</dbReference>
<dbReference type="InterPro" id="IPR011047">
    <property type="entry name" value="Quinoprotein_ADH-like_sf"/>
</dbReference>
<dbReference type="GO" id="GO:0008104">
    <property type="term" value="P:intracellular protein localization"/>
    <property type="evidence" value="ECO:0007669"/>
    <property type="project" value="TreeGrafter"/>
</dbReference>
<dbReference type="SUPFAM" id="SSF50998">
    <property type="entry name" value="Quinoprotein alcohol dehydrogenase-like"/>
    <property type="match status" value="1"/>
</dbReference>
<dbReference type="Pfam" id="PF23743">
    <property type="entry name" value="Beta-prop_BBS7"/>
    <property type="match status" value="1"/>
</dbReference>
<organism evidence="3 4">
    <name type="scientific">Phytophthora cactorum</name>
    <dbReference type="NCBI Taxonomy" id="29920"/>
    <lineage>
        <taxon>Eukaryota</taxon>
        <taxon>Sar</taxon>
        <taxon>Stramenopiles</taxon>
        <taxon>Oomycota</taxon>
        <taxon>Peronosporomycetes</taxon>
        <taxon>Peronosporales</taxon>
        <taxon>Peronosporaceae</taxon>
        <taxon>Phytophthora</taxon>
    </lineage>
</organism>
<protein>
    <submittedName>
        <fullName evidence="3">Bardet-Biedl syndrome 7 protein</fullName>
    </submittedName>
</protein>
<dbReference type="InterPro" id="IPR056333">
    <property type="entry name" value="BBS7_pf_dom"/>
</dbReference>
<comment type="caution">
    <text evidence="3">The sequence shown here is derived from an EMBL/GenBank/DDBJ whole genome shotgun (WGS) entry which is preliminary data.</text>
</comment>
<dbReference type="Gene3D" id="2.60.120.650">
    <property type="entry name" value="Cupin"/>
    <property type="match status" value="1"/>
</dbReference>
<dbReference type="VEuPathDB" id="FungiDB:PC110_g9229"/>
<dbReference type="PANTHER" id="PTHR16074:SF4">
    <property type="entry name" value="BARDET-BIEDL SYNDROME 7 PROTEIN"/>
    <property type="match status" value="1"/>
</dbReference>
<dbReference type="FunFam" id="2.60.120.650:FF:000061">
    <property type="entry name" value="Glucosamine 6-phosphate N-acetyltransferase"/>
    <property type="match status" value="1"/>
</dbReference>
<evidence type="ECO:0000313" key="4">
    <source>
        <dbReference type="Proteomes" id="UP000697107"/>
    </source>
</evidence>
<dbReference type="SUPFAM" id="SSF51197">
    <property type="entry name" value="Clavaminate synthase-like"/>
    <property type="match status" value="1"/>
</dbReference>
<dbReference type="GO" id="GO:0034464">
    <property type="term" value="C:BBSome"/>
    <property type="evidence" value="ECO:0007669"/>
    <property type="project" value="TreeGrafter"/>
</dbReference>
<sequence>MGITMNAAAAEPLALESRFQKNVRDAGGAAIADLLQRAANSEDEKLVETLAVAAYERCWEKLHCGSWKDVLPVWRQAFGLASVLRARCLLRCKQSPECLKMLDMCLMMAGPLAPSETHALIASVERQLAEDAQQDEPSEPRHFKRPRLEAEGLLHLGGEVKEPMLTFPVRRLEMPTLEEFRHNVMLQNEPVVITGAMEFWPALGRAAGQERAWKDVKYLRRVAGLRTVPVEIGSSYLGDDWGQELMTLNEFLDQHIIPPLAKDTESHLTSPRRLGYLAQHRLFDQIPALGRDIMTPDYCTVLRDEDVEDEEDITINSWFGPGGTVSPLHFDPKDNVLCQVVGAKYLRLYAPEESEKLYPIEGLLSNTSLVQVEDPDDEQFPEFRDAKYVECVLREGEMLYIPPTYWHYVRSLSTSFSDRVQIWTRSDGLRVIKKMVGLALSQAELLKVGPIASHHSLRLLPVSKKKKKQKFVIGDEYGVVSSYQMKKGEPQNVYKSVTLAGPVACVTMGTSKGTEDKAFIATGQHVHGLSKKGKEFFKFQSNLAEPMRKIHAYDSQLWTTTDFTFNQYDNGADKHSYVSPDRINDAIVVPINHEQDFYGVLGCQDRYIRVVKDSKSVSKKAMAAPVTALCRVPPATGKGSALSGPAHILYGTAAGSLGLISYNGDKLKNKWKTSSQSSLSSSISHNGSGSSGDSALPQSTATINSITCFDINRDDHPEILVGRDDGRVEVYSFNPNSGDVVKLFEHVNSDSIRCVQGGIVATPGFEELVATTFSGRVLSFTTEPLDQPDDDDTYGRSRGTVQRETRIVKLRKEVAALEDKIARMSLQRGSKDKEYLPVAEDLVVNSKFLLNAALGAYDVSLEIPVNIQMIVLHSAVPLDLLENESNLAIVSKSPVDPANGTHFLATYRCLEPTHRLEFQVRTIEGQFGHVEATVVANTQPRSAQTIKFYVKPLSLHHRVNELTEAEEAELQKPCNTLQLSGDFSLVQIHDWVSMCLPEVPGRLQTEDVTLRYRNTFLGSSLVCRYSKGEASFSTPSVSVIAILKEIITKEATARKATLNISLDIKKESVPVMLGYLRPLLDAKHALASQVKLIDGLKELQLHEEDYTAWMAPEYQHILENSEKILAEFKLSPKALNYLAGILTDLYVDLCKFRGTSAKQNLPRLYQLIEHYHFDTLVEFYMREEREC</sequence>
<proteinExistence type="predicted"/>
<dbReference type="InterPro" id="IPR003347">
    <property type="entry name" value="JmjC_dom"/>
</dbReference>
<dbReference type="InterPro" id="IPR056335">
    <property type="entry name" value="BBS7_hairpin"/>
</dbReference>
<dbReference type="GO" id="GO:0005930">
    <property type="term" value="C:axoneme"/>
    <property type="evidence" value="ECO:0007669"/>
    <property type="project" value="TreeGrafter"/>
</dbReference>
<dbReference type="PANTHER" id="PTHR16074">
    <property type="entry name" value="BARDET-BIEDL SYNDROME 7 PROTEIN"/>
    <property type="match status" value="1"/>
</dbReference>
<feature type="domain" description="JmjC" evidence="2">
    <location>
        <begin position="275"/>
        <end position="439"/>
    </location>
</feature>
<dbReference type="GO" id="GO:0036064">
    <property type="term" value="C:ciliary basal body"/>
    <property type="evidence" value="ECO:0007669"/>
    <property type="project" value="TreeGrafter"/>
</dbReference>
<dbReference type="GO" id="GO:0016020">
    <property type="term" value="C:membrane"/>
    <property type="evidence" value="ECO:0007669"/>
    <property type="project" value="TreeGrafter"/>
</dbReference>
<dbReference type="Pfam" id="PF23349">
    <property type="entry name" value="BBS7_hp"/>
    <property type="match status" value="1"/>
</dbReference>
<dbReference type="Gene3D" id="2.130.10.10">
    <property type="entry name" value="YVTN repeat-like/Quinoprotein amine dehydrogenase"/>
    <property type="match status" value="1"/>
</dbReference>
<evidence type="ECO:0000256" key="1">
    <source>
        <dbReference type="SAM" id="MobiDB-lite"/>
    </source>
</evidence>
<dbReference type="GO" id="GO:0060271">
    <property type="term" value="P:cilium assembly"/>
    <property type="evidence" value="ECO:0007669"/>
    <property type="project" value="TreeGrafter"/>
</dbReference>
<dbReference type="InterPro" id="IPR041667">
    <property type="entry name" value="Cupin_8"/>
</dbReference>